<dbReference type="PANTHER" id="PTHR44858">
    <property type="entry name" value="TETRATRICOPEPTIDE REPEAT PROTEIN 6"/>
    <property type="match status" value="1"/>
</dbReference>
<dbReference type="Proteomes" id="UP001189756">
    <property type="component" value="Unassembled WGS sequence"/>
</dbReference>
<accession>A0AAD2BJT7</accession>
<sequence length="358" mass="40154">MSSAAEPPTSEAAQRRALLMEGRYTELDRQMSGLQQAYGRGAISDEQLSGAFRAFYYSDSAMETKLDQWVAEFPRSYAALLSRGIYYMAMGWSRRGSKYARDTTDEQFAGMGAYQSMALRDLSKSVELDPKPILSYREGIEIGKAQGMKKHNRVLLEQALRKDPQTVVVRRAYLKSLRSKWNGSPEEMAAFVDECRKANVPAATLKEFSALAIADSGWVKIGKKDFAGAEKDYAQALSLNPDDRDALTQMGHVLIRQQKYEQALGPLSKLISLEPRDTYALSARGSIYHRMKKSDQAAKDYAQAADLGDAYSENELGKFYWFGIAVRQDKERALKLFRQAAEQGNKDAQNNLAWALTQ</sequence>
<evidence type="ECO:0000259" key="4">
    <source>
        <dbReference type="Pfam" id="PF13226"/>
    </source>
</evidence>
<dbReference type="InterPro" id="IPR006597">
    <property type="entry name" value="Sel1-like"/>
</dbReference>
<dbReference type="InterPro" id="IPR050498">
    <property type="entry name" value="Ycf3"/>
</dbReference>
<evidence type="ECO:0000256" key="3">
    <source>
        <dbReference type="PROSITE-ProRule" id="PRU00339"/>
    </source>
</evidence>
<evidence type="ECO:0000313" key="8">
    <source>
        <dbReference type="Proteomes" id="UP001189773"/>
    </source>
</evidence>
<dbReference type="Gene3D" id="1.25.40.10">
    <property type="entry name" value="Tetratricopeptide repeat domain"/>
    <property type="match status" value="1"/>
</dbReference>
<evidence type="ECO:0000256" key="2">
    <source>
        <dbReference type="ARBA" id="ARBA00022803"/>
    </source>
</evidence>
<dbReference type="SMART" id="SM00028">
    <property type="entry name" value="TPR"/>
    <property type="match status" value="3"/>
</dbReference>
<dbReference type="Pfam" id="PF13226">
    <property type="entry name" value="DUF4034"/>
    <property type="match status" value="1"/>
</dbReference>
<dbReference type="InterPro" id="IPR011990">
    <property type="entry name" value="TPR-like_helical_dom_sf"/>
</dbReference>
<evidence type="ECO:0000256" key="1">
    <source>
        <dbReference type="ARBA" id="ARBA00022737"/>
    </source>
</evidence>
<keyword evidence="2 3" id="KW-0802">TPR repeat</keyword>
<keyword evidence="1" id="KW-0677">Repeat</keyword>
<evidence type="ECO:0000313" key="7">
    <source>
        <dbReference type="Proteomes" id="UP001189756"/>
    </source>
</evidence>
<organism evidence="6 7">
    <name type="scientific">Ralstonia thomasii</name>
    <dbReference type="NCBI Taxonomy" id="3058596"/>
    <lineage>
        <taxon>Bacteria</taxon>
        <taxon>Pseudomonadati</taxon>
        <taxon>Pseudomonadota</taxon>
        <taxon>Betaproteobacteria</taxon>
        <taxon>Burkholderiales</taxon>
        <taxon>Burkholderiaceae</taxon>
        <taxon>Ralstonia</taxon>
    </lineage>
</organism>
<evidence type="ECO:0000313" key="5">
    <source>
        <dbReference type="EMBL" id="CAJ0775382.1"/>
    </source>
</evidence>
<gene>
    <name evidence="5" type="ORF">LMG18095_00042</name>
    <name evidence="6" type="ORF">R77560_00169</name>
</gene>
<dbReference type="SMART" id="SM00671">
    <property type="entry name" value="SEL1"/>
    <property type="match status" value="1"/>
</dbReference>
<dbReference type="SUPFAM" id="SSF81901">
    <property type="entry name" value="HCP-like"/>
    <property type="match status" value="1"/>
</dbReference>
<reference evidence="6 8" key="1">
    <citation type="submission" date="2023-07" db="EMBL/GenBank/DDBJ databases">
        <authorList>
            <person name="Peeters C."/>
        </authorList>
    </citation>
    <scope>NUCLEOTIDE SEQUENCE</scope>
    <source>
        <strain evidence="5 8">LMG 18095</strain>
        <strain evidence="6">R-77560</strain>
    </source>
</reference>
<feature type="repeat" description="TPR" evidence="3">
    <location>
        <begin position="210"/>
        <end position="243"/>
    </location>
</feature>
<keyword evidence="8" id="KW-1185">Reference proteome</keyword>
<dbReference type="Proteomes" id="UP001189773">
    <property type="component" value="Unassembled WGS sequence"/>
</dbReference>
<feature type="domain" description="DUF4034" evidence="4">
    <location>
        <begin position="13"/>
        <end position="138"/>
    </location>
</feature>
<dbReference type="AlphaFoldDB" id="A0AAD2BJT7"/>
<evidence type="ECO:0000313" key="6">
    <source>
        <dbReference type="EMBL" id="CAJ0776557.1"/>
    </source>
</evidence>
<dbReference type="Pfam" id="PF14559">
    <property type="entry name" value="TPR_19"/>
    <property type="match status" value="1"/>
</dbReference>
<comment type="caution">
    <text evidence="6">The sequence shown here is derived from an EMBL/GenBank/DDBJ whole genome shotgun (WGS) entry which is preliminary data.</text>
</comment>
<dbReference type="InterPro" id="IPR019734">
    <property type="entry name" value="TPR_rpt"/>
</dbReference>
<dbReference type="InterPro" id="IPR025115">
    <property type="entry name" value="DUF4034"/>
</dbReference>
<feature type="repeat" description="TPR" evidence="3">
    <location>
        <begin position="244"/>
        <end position="277"/>
    </location>
</feature>
<dbReference type="PANTHER" id="PTHR44858:SF1">
    <property type="entry name" value="UDP-N-ACETYLGLUCOSAMINE--PEPTIDE N-ACETYLGLUCOSAMINYLTRANSFERASE SPINDLY-RELATED"/>
    <property type="match status" value="1"/>
</dbReference>
<protein>
    <recommendedName>
        <fullName evidence="4">DUF4034 domain-containing protein</fullName>
    </recommendedName>
</protein>
<dbReference type="Pfam" id="PF08238">
    <property type="entry name" value="Sel1"/>
    <property type="match status" value="1"/>
</dbReference>
<name>A0AAD2BJT7_9RALS</name>
<proteinExistence type="predicted"/>
<dbReference type="EMBL" id="CATZAZ010000001">
    <property type="protein sequence ID" value="CAJ0776557.1"/>
    <property type="molecule type" value="Genomic_DNA"/>
</dbReference>
<dbReference type="EMBL" id="CATZAR010000001">
    <property type="protein sequence ID" value="CAJ0775382.1"/>
    <property type="molecule type" value="Genomic_DNA"/>
</dbReference>
<dbReference type="PROSITE" id="PS50005">
    <property type="entry name" value="TPR"/>
    <property type="match status" value="2"/>
</dbReference>